<organism evidence="5">
    <name type="scientific">uncultured Sphingomonadaceae bacterium</name>
    <dbReference type="NCBI Taxonomy" id="169976"/>
    <lineage>
        <taxon>Bacteria</taxon>
        <taxon>Pseudomonadati</taxon>
        <taxon>Pseudomonadota</taxon>
        <taxon>Alphaproteobacteria</taxon>
        <taxon>Sphingomonadales</taxon>
        <taxon>Sphingomonadaceae</taxon>
        <taxon>environmental samples</taxon>
    </lineage>
</organism>
<dbReference type="SUPFAM" id="SSF55785">
    <property type="entry name" value="PYP-like sensor domain (PAS domain)"/>
    <property type="match status" value="5"/>
</dbReference>
<keyword evidence="1" id="KW-0807">Transducer</keyword>
<protein>
    <submittedName>
        <fullName evidence="5">Methyl-accepting chemotaxis sensor/transducer protein</fullName>
    </submittedName>
</protein>
<dbReference type="InterPro" id="IPR000700">
    <property type="entry name" value="PAS-assoc_C"/>
</dbReference>
<dbReference type="Gene3D" id="3.30.450.20">
    <property type="entry name" value="PAS domain"/>
    <property type="match status" value="5"/>
</dbReference>
<evidence type="ECO:0000259" key="4">
    <source>
        <dbReference type="PROSITE" id="PS50113"/>
    </source>
</evidence>
<dbReference type="NCBIfam" id="TIGR00229">
    <property type="entry name" value="sensory_box"/>
    <property type="match status" value="5"/>
</dbReference>
<dbReference type="SMART" id="SM00086">
    <property type="entry name" value="PAC"/>
    <property type="match status" value="5"/>
</dbReference>
<dbReference type="SUPFAM" id="SSF58104">
    <property type="entry name" value="Methyl-accepting chemotaxis protein (MCP) signaling domain"/>
    <property type="match status" value="1"/>
</dbReference>
<dbReference type="InterPro" id="IPR013656">
    <property type="entry name" value="PAS_4"/>
</dbReference>
<dbReference type="PROSITE" id="PS50112">
    <property type="entry name" value="PAS"/>
    <property type="match status" value="3"/>
</dbReference>
<dbReference type="Pfam" id="PF08448">
    <property type="entry name" value="PAS_4"/>
    <property type="match status" value="1"/>
</dbReference>
<dbReference type="EMBL" id="CADCVX010000268">
    <property type="protein sequence ID" value="CAA9506223.1"/>
    <property type="molecule type" value="Genomic_DNA"/>
</dbReference>
<dbReference type="PROSITE" id="PS50113">
    <property type="entry name" value="PAC"/>
    <property type="match status" value="4"/>
</dbReference>
<dbReference type="PANTHER" id="PTHR24422">
    <property type="entry name" value="CHEMOTAXIS PROTEIN METHYLTRANSFERASE"/>
    <property type="match status" value="1"/>
</dbReference>
<evidence type="ECO:0000256" key="1">
    <source>
        <dbReference type="PROSITE-ProRule" id="PRU00284"/>
    </source>
</evidence>
<feature type="domain" description="PAC" evidence="4">
    <location>
        <begin position="579"/>
        <end position="633"/>
    </location>
</feature>
<feature type="domain" description="PAS" evidence="3">
    <location>
        <begin position="278"/>
        <end position="308"/>
    </location>
</feature>
<dbReference type="InterPro" id="IPR013655">
    <property type="entry name" value="PAS_fold_3"/>
</dbReference>
<name>A0A6J4SVI9_9SPHN</name>
<reference evidence="5" key="1">
    <citation type="submission" date="2020-02" db="EMBL/GenBank/DDBJ databases">
        <authorList>
            <person name="Meier V. D."/>
        </authorList>
    </citation>
    <scope>NUCLEOTIDE SEQUENCE</scope>
    <source>
        <strain evidence="5">AVDCRST_MAG91</strain>
    </source>
</reference>
<evidence type="ECO:0000259" key="3">
    <source>
        <dbReference type="PROSITE" id="PS50112"/>
    </source>
</evidence>
<dbReference type="SMART" id="SM00091">
    <property type="entry name" value="PAS"/>
    <property type="match status" value="5"/>
</dbReference>
<feature type="domain" description="PAC" evidence="4">
    <location>
        <begin position="215"/>
        <end position="267"/>
    </location>
</feature>
<evidence type="ECO:0000259" key="2">
    <source>
        <dbReference type="PROSITE" id="PS50111"/>
    </source>
</evidence>
<dbReference type="Pfam" id="PF08447">
    <property type="entry name" value="PAS_3"/>
    <property type="match status" value="4"/>
</dbReference>
<feature type="domain" description="PAS" evidence="3">
    <location>
        <begin position="156"/>
        <end position="186"/>
    </location>
</feature>
<feature type="domain" description="PAS" evidence="3">
    <location>
        <begin position="35"/>
        <end position="65"/>
    </location>
</feature>
<dbReference type="GO" id="GO:0016020">
    <property type="term" value="C:membrane"/>
    <property type="evidence" value="ECO:0007669"/>
    <property type="project" value="InterPro"/>
</dbReference>
<dbReference type="Gene3D" id="1.10.287.950">
    <property type="entry name" value="Methyl-accepting chemotaxis protein"/>
    <property type="match status" value="1"/>
</dbReference>
<dbReference type="SMART" id="SM00283">
    <property type="entry name" value="MA"/>
    <property type="match status" value="1"/>
</dbReference>
<evidence type="ECO:0000313" key="5">
    <source>
        <dbReference type="EMBL" id="CAA9506223.1"/>
    </source>
</evidence>
<dbReference type="AlphaFoldDB" id="A0A6J4SVI9"/>
<dbReference type="GO" id="GO:0007165">
    <property type="term" value="P:signal transduction"/>
    <property type="evidence" value="ECO:0007669"/>
    <property type="project" value="UniProtKB-KW"/>
</dbReference>
<feature type="domain" description="PAC" evidence="4">
    <location>
        <begin position="459"/>
        <end position="511"/>
    </location>
</feature>
<dbReference type="InterPro" id="IPR004089">
    <property type="entry name" value="MCPsignal_dom"/>
</dbReference>
<feature type="domain" description="PAC" evidence="4">
    <location>
        <begin position="337"/>
        <end position="389"/>
    </location>
</feature>
<dbReference type="PROSITE" id="PS50111">
    <property type="entry name" value="CHEMOTAXIS_TRANSDUC_2"/>
    <property type="match status" value="1"/>
</dbReference>
<dbReference type="InterPro" id="IPR035965">
    <property type="entry name" value="PAS-like_dom_sf"/>
</dbReference>
<sequence length="822" mass="91125">MTVQVPSSDFRTQSGAQLEDSLRDLGLALNESQAVIEFDPDGVVFRANELFLDLMGYELDDIVGKHHRIFCDPAYAGSAKYKEFWKGLRAGKPNDGEFKRVAQDGREVWIRAKYVPVTNDGAVVKIVKLAMDVTASKLESLMQEGMLTAIGRAQAVIEFNLDGTIITANKNFLAVTGYTIDEVAGEHHRMFCPPELVGSAEYEQFWEKLGRGEFHSGTFKRVRKDGQDIWIRATYNPILDLSGKAVKIVKYAMDVTAQRQAMAEAEGKVEAIGRSQAVIEFDLTGNILTANDNFLNLLGYSLGEVQGKHHRIFCDPAFAASKEYAQFWHKMARGEPDTGEFRRVTKSGDDVWIQASYNPILDLDGKPWKVVKYAIDVTADKSRNSDFEGKVDAISRAQAVIEFTVDGEILDANENFLGVMEYSLDEVRGKHHRMFCEPEYVQNLAYRDMWEKLARGEFVSGEYKRIGKGGKEVWIRATYNPILDLTGKPVKVVKFAMDVTDEKLRNAEFESRVTAVDRSQATIEFDLNGNIVTANENFLSTMGYTLREIVHQHHSMFCDPEYLKTREYGDFWRRLNEGETHSGRFHRVGKYGRDVHIQASYSPVYDLSGKPARVIKHAYDVTRQVELEQTISSKSAEMQGMVAQLTEAISAISTGASGAQILATDTEGAATAGSEAINNTIESIDLISRSSKQIAKIVGVIGEIANQTNLLAFNAAVEAARAGEHGVGFSVVAEEVRRLAERSAEAAAEISRLIDESGERVEQGTERSNNAREAFQGIAKSVEKTARAISEIAQSADTQEKVSRKVVSMIEELASSTSAIAA</sequence>
<accession>A0A6J4SVI9</accession>
<dbReference type="Pfam" id="PF00015">
    <property type="entry name" value="MCPsignal"/>
    <property type="match status" value="1"/>
</dbReference>
<dbReference type="InterPro" id="IPR000014">
    <property type="entry name" value="PAS"/>
</dbReference>
<feature type="domain" description="Methyl-accepting transducer" evidence="2">
    <location>
        <begin position="642"/>
        <end position="822"/>
    </location>
</feature>
<dbReference type="InterPro" id="IPR001610">
    <property type="entry name" value="PAC"/>
</dbReference>
<dbReference type="InterPro" id="IPR050903">
    <property type="entry name" value="Bact_Chemotaxis_MeTrfase"/>
</dbReference>
<gene>
    <name evidence="5" type="ORF">AVDCRST_MAG91-1360</name>
</gene>
<dbReference type="PANTHER" id="PTHR24422:SF10">
    <property type="entry name" value="CHEMOTAXIS PROTEIN METHYLTRANSFERASE 2"/>
    <property type="match status" value="1"/>
</dbReference>
<proteinExistence type="predicted"/>
<dbReference type="CDD" id="cd00130">
    <property type="entry name" value="PAS"/>
    <property type="match status" value="5"/>
</dbReference>